<dbReference type="EMBL" id="LUGG01000004">
    <property type="protein sequence ID" value="OBZ75347.1"/>
    <property type="molecule type" value="Genomic_DNA"/>
</dbReference>
<evidence type="ECO:0000313" key="3">
    <source>
        <dbReference type="Proteomes" id="UP000092993"/>
    </source>
</evidence>
<organism evidence="2 3">
    <name type="scientific">Grifola frondosa</name>
    <name type="common">Maitake</name>
    <name type="synonym">Polyporus frondosus</name>
    <dbReference type="NCBI Taxonomy" id="5627"/>
    <lineage>
        <taxon>Eukaryota</taxon>
        <taxon>Fungi</taxon>
        <taxon>Dikarya</taxon>
        <taxon>Basidiomycota</taxon>
        <taxon>Agaricomycotina</taxon>
        <taxon>Agaricomycetes</taxon>
        <taxon>Polyporales</taxon>
        <taxon>Grifolaceae</taxon>
        <taxon>Grifola</taxon>
    </lineage>
</organism>
<name>A0A1C7MFF3_GRIFR</name>
<keyword evidence="3" id="KW-1185">Reference proteome</keyword>
<reference evidence="2 3" key="1">
    <citation type="submission" date="2016-03" db="EMBL/GenBank/DDBJ databases">
        <title>Whole genome sequencing of Grifola frondosa 9006-11.</title>
        <authorList>
            <person name="Min B."/>
            <person name="Park H."/>
            <person name="Kim J.-G."/>
            <person name="Cho H."/>
            <person name="Oh Y.-L."/>
            <person name="Kong W.-S."/>
            <person name="Choi I.-G."/>
        </authorList>
    </citation>
    <scope>NUCLEOTIDE SEQUENCE [LARGE SCALE GENOMIC DNA]</scope>
    <source>
        <strain evidence="2 3">9006-11</strain>
    </source>
</reference>
<gene>
    <name evidence="2" type="ORF">A0H81_05035</name>
</gene>
<accession>A0A1C7MFF3</accession>
<evidence type="ECO:0000256" key="1">
    <source>
        <dbReference type="SAM" id="MobiDB-lite"/>
    </source>
</evidence>
<comment type="caution">
    <text evidence="2">The sequence shown here is derived from an EMBL/GenBank/DDBJ whole genome shotgun (WGS) entry which is preliminary data.</text>
</comment>
<feature type="compositionally biased region" description="Polar residues" evidence="1">
    <location>
        <begin position="28"/>
        <end position="44"/>
    </location>
</feature>
<proteinExistence type="predicted"/>
<sequence>MDRFLRQRQNTAGRRHPLCPTRLELTSGDLTRATQARDANSPSRHWSCIDAGEKSSTGKPLSSLTWTYEAQFSGKISVRGVSEDGRGRVFVLSAVHTGEDARRTAAYMFFLTRLHASRDHIRRRPL</sequence>
<protein>
    <submittedName>
        <fullName evidence="2">Uncharacterized protein</fullName>
    </submittedName>
</protein>
<feature type="region of interest" description="Disordered" evidence="1">
    <location>
        <begin position="26"/>
        <end position="60"/>
    </location>
</feature>
<evidence type="ECO:0000313" key="2">
    <source>
        <dbReference type="EMBL" id="OBZ75347.1"/>
    </source>
</evidence>
<dbReference type="Proteomes" id="UP000092993">
    <property type="component" value="Unassembled WGS sequence"/>
</dbReference>
<dbReference type="AlphaFoldDB" id="A0A1C7MFF3"/>